<reference evidence="1" key="1">
    <citation type="submission" date="2020-05" db="EMBL/GenBank/DDBJ databases">
        <authorList>
            <person name="Chiriac C."/>
            <person name="Salcher M."/>
            <person name="Ghai R."/>
            <person name="Kavagutti S V."/>
        </authorList>
    </citation>
    <scope>NUCLEOTIDE SEQUENCE</scope>
</reference>
<organism evidence="1">
    <name type="scientific">uncultured Caudovirales phage</name>
    <dbReference type="NCBI Taxonomy" id="2100421"/>
    <lineage>
        <taxon>Viruses</taxon>
        <taxon>Duplodnaviria</taxon>
        <taxon>Heunggongvirae</taxon>
        <taxon>Uroviricota</taxon>
        <taxon>Caudoviricetes</taxon>
        <taxon>Peduoviridae</taxon>
        <taxon>Maltschvirus</taxon>
        <taxon>Maltschvirus maltsch</taxon>
    </lineage>
</organism>
<gene>
    <name evidence="1" type="ORF">UFOVP155_67</name>
</gene>
<name>A0A6J7WA54_9CAUD</name>
<proteinExistence type="predicted"/>
<evidence type="ECO:0000313" key="1">
    <source>
        <dbReference type="EMBL" id="CAB5171101.1"/>
    </source>
</evidence>
<sequence>MSFKYNGLIKSLEICSRNEWGDTSTSRSIMRSLIWEATQALIDCKGEIEDAKHRQMPSTGKAAFSEHGLAGCIGLKNGQDRGAGSLYAAGLEDENHAKDHRLGSLLKRTGI</sequence>
<protein>
    <submittedName>
        <fullName evidence="1">Uncharacterized protein</fullName>
    </submittedName>
</protein>
<accession>A0A6J7WA54</accession>
<dbReference type="EMBL" id="LR798203">
    <property type="protein sequence ID" value="CAB5171101.1"/>
    <property type="molecule type" value="Genomic_DNA"/>
</dbReference>